<organism evidence="2 3">
    <name type="scientific">Rhodanobacter terrae</name>
    <dbReference type="NCBI Taxonomy" id="418647"/>
    <lineage>
        <taxon>Bacteria</taxon>
        <taxon>Pseudomonadati</taxon>
        <taxon>Pseudomonadota</taxon>
        <taxon>Gammaproteobacteria</taxon>
        <taxon>Lysobacterales</taxon>
        <taxon>Rhodanobacteraceae</taxon>
        <taxon>Rhodanobacter</taxon>
    </lineage>
</organism>
<accession>A0ABW0SZ62</accession>
<reference evidence="3" key="1">
    <citation type="journal article" date="2019" name="Int. J. Syst. Evol. Microbiol.">
        <title>The Global Catalogue of Microorganisms (GCM) 10K type strain sequencing project: providing services to taxonomists for standard genome sequencing and annotation.</title>
        <authorList>
            <consortium name="The Broad Institute Genomics Platform"/>
            <consortium name="The Broad Institute Genome Sequencing Center for Infectious Disease"/>
            <person name="Wu L."/>
            <person name="Ma J."/>
        </authorList>
    </citation>
    <scope>NUCLEOTIDE SEQUENCE [LARGE SCALE GENOMIC DNA]</scope>
    <source>
        <strain evidence="3">CGMCC 1.13587</strain>
    </source>
</reference>
<keyword evidence="3" id="KW-1185">Reference proteome</keyword>
<sequence length="328" mass="33628">MRLSRLLIVILLLGFAALSPLHAQTGSPYTVVVPVADTSDAQRDQAFATALGQVLTRVAGGQDLRSNAGYSDALGHAGSLVQKFQYQRAATGLILNVEFEPGAVRRLVSKLGVASAGIKPPVLLLVQGNDGHLLNQAALASLATAAAARGANVVYPDAAGVPDMAKVAGADPAVLATINRQYHTGLVLLGKLHGGGADWTLISGGQPQRWSSQGATQDALLGDAGNSMVDHIGKQLNVIGAGPSEGKLWISGLASATDYANLLATLQADPSVKQVTTLGAENDAVLLYVKASLPMSGLAANLAASGRLLLQGEPHPGADANLRWLPGR</sequence>
<name>A0ABW0SZ62_9GAMM</name>
<keyword evidence="1" id="KW-0732">Signal</keyword>
<dbReference type="InterPro" id="IPR018642">
    <property type="entry name" value="DUF2066"/>
</dbReference>
<evidence type="ECO:0000313" key="3">
    <source>
        <dbReference type="Proteomes" id="UP001596111"/>
    </source>
</evidence>
<dbReference type="Pfam" id="PF09839">
    <property type="entry name" value="DUF2066"/>
    <property type="match status" value="1"/>
</dbReference>
<dbReference type="EMBL" id="JBHSNG010000017">
    <property type="protein sequence ID" value="MFC5582371.1"/>
    <property type="molecule type" value="Genomic_DNA"/>
</dbReference>
<gene>
    <name evidence="2" type="ORF">ACFPPB_14720</name>
</gene>
<feature type="signal peptide" evidence="1">
    <location>
        <begin position="1"/>
        <end position="23"/>
    </location>
</feature>
<evidence type="ECO:0000256" key="1">
    <source>
        <dbReference type="SAM" id="SignalP"/>
    </source>
</evidence>
<dbReference type="Proteomes" id="UP001596111">
    <property type="component" value="Unassembled WGS sequence"/>
</dbReference>
<feature type="chain" id="PRO_5047186095" evidence="1">
    <location>
        <begin position="24"/>
        <end position="328"/>
    </location>
</feature>
<comment type="caution">
    <text evidence="2">The sequence shown here is derived from an EMBL/GenBank/DDBJ whole genome shotgun (WGS) entry which is preliminary data.</text>
</comment>
<proteinExistence type="predicted"/>
<evidence type="ECO:0000313" key="2">
    <source>
        <dbReference type="EMBL" id="MFC5582371.1"/>
    </source>
</evidence>
<protein>
    <submittedName>
        <fullName evidence="2">DUF2066 domain-containing protein</fullName>
    </submittedName>
</protein>
<dbReference type="RefSeq" id="WP_377328386.1">
    <property type="nucleotide sequence ID" value="NZ_JBHSNG010000017.1"/>
</dbReference>